<dbReference type="EMBL" id="JABVED010000001">
    <property type="protein sequence ID" value="MBC6445724.1"/>
    <property type="molecule type" value="Genomic_DNA"/>
</dbReference>
<sequence length="232" mass="25766">MTVHDTAKQLPEIPVLLDHCRAMAMVEAILDPEGTERYHSFDSTWSETEETALMRDGSGDEYAVVFCPAGAYIRGFAHESPMSPYEADDADTVWPGVLDDVPEAFRPQVEEPAFSDEEGIPVVTACLWRESGDDRWRAGTIEFPESDEGVEPDEYVADPDGAASLFRLLADRSAESYREWAADYYDRPVDLAAVRHIFAMLPLTAEVVRALNSDLTLDDLAEDIQEIGYPAA</sequence>
<comment type="caution">
    <text evidence="1">The sequence shown here is derived from an EMBL/GenBank/DDBJ whole genome shotgun (WGS) entry which is preliminary data.</text>
</comment>
<reference evidence="1 2" key="1">
    <citation type="submission" date="2020-06" db="EMBL/GenBank/DDBJ databases">
        <title>Actinokineospora xiongansis sp. nov., isolated from soil of Baiyangdian.</title>
        <authorList>
            <person name="Zhang X."/>
        </authorList>
    </citation>
    <scope>NUCLEOTIDE SEQUENCE [LARGE SCALE GENOMIC DNA]</scope>
    <source>
        <strain evidence="1 2">HBU206404</strain>
    </source>
</reference>
<protein>
    <submittedName>
        <fullName evidence="1">Uncharacterized protein</fullName>
    </submittedName>
</protein>
<name>A0ABR7KZ53_9PSEU</name>
<evidence type="ECO:0000313" key="1">
    <source>
        <dbReference type="EMBL" id="MBC6445724.1"/>
    </source>
</evidence>
<proteinExistence type="predicted"/>
<evidence type="ECO:0000313" key="2">
    <source>
        <dbReference type="Proteomes" id="UP000734823"/>
    </source>
</evidence>
<accession>A0ABR7KZ53</accession>
<organism evidence="1 2">
    <name type="scientific">Actinokineospora xionganensis</name>
    <dbReference type="NCBI Taxonomy" id="2684470"/>
    <lineage>
        <taxon>Bacteria</taxon>
        <taxon>Bacillati</taxon>
        <taxon>Actinomycetota</taxon>
        <taxon>Actinomycetes</taxon>
        <taxon>Pseudonocardiales</taxon>
        <taxon>Pseudonocardiaceae</taxon>
        <taxon>Actinokineospora</taxon>
    </lineage>
</organism>
<gene>
    <name evidence="1" type="ORF">GPZ80_00850</name>
</gene>
<dbReference type="Proteomes" id="UP000734823">
    <property type="component" value="Unassembled WGS sequence"/>
</dbReference>
<keyword evidence="2" id="KW-1185">Reference proteome</keyword>
<dbReference type="RefSeq" id="WP_187217789.1">
    <property type="nucleotide sequence ID" value="NZ_JABVED010000001.1"/>
</dbReference>